<dbReference type="AlphaFoldDB" id="A0AAV4CEZ6"/>
<comment type="caution">
    <text evidence="2">The sequence shown here is derived from an EMBL/GenBank/DDBJ whole genome shotgun (WGS) entry which is preliminary data.</text>
</comment>
<proteinExistence type="predicted"/>
<evidence type="ECO:0000256" key="1">
    <source>
        <dbReference type="SAM" id="MobiDB-lite"/>
    </source>
</evidence>
<gene>
    <name evidence="2" type="ORF">PoB_005643700</name>
</gene>
<organism evidence="2 3">
    <name type="scientific">Plakobranchus ocellatus</name>
    <dbReference type="NCBI Taxonomy" id="259542"/>
    <lineage>
        <taxon>Eukaryota</taxon>
        <taxon>Metazoa</taxon>
        <taxon>Spiralia</taxon>
        <taxon>Lophotrochozoa</taxon>
        <taxon>Mollusca</taxon>
        <taxon>Gastropoda</taxon>
        <taxon>Heterobranchia</taxon>
        <taxon>Euthyneura</taxon>
        <taxon>Panpulmonata</taxon>
        <taxon>Sacoglossa</taxon>
        <taxon>Placobranchoidea</taxon>
        <taxon>Plakobranchidae</taxon>
        <taxon>Plakobranchus</taxon>
    </lineage>
</organism>
<dbReference type="Proteomes" id="UP000735302">
    <property type="component" value="Unassembled WGS sequence"/>
</dbReference>
<feature type="region of interest" description="Disordered" evidence="1">
    <location>
        <begin position="90"/>
        <end position="123"/>
    </location>
</feature>
<keyword evidence="3" id="KW-1185">Reference proteome</keyword>
<evidence type="ECO:0000313" key="2">
    <source>
        <dbReference type="EMBL" id="GFO29932.1"/>
    </source>
</evidence>
<feature type="compositionally biased region" description="Polar residues" evidence="1">
    <location>
        <begin position="46"/>
        <end position="58"/>
    </location>
</feature>
<sequence length="137" mass="15791">MRHFCVRNLIVFQSNENESKDISLIAFKTLKDLVKSKRKGKEQNKETTSSPAAQFSNKQKAKKFLTDIAQRQSPSPKLFWSDIGLSADDDVDYTPNKPKKPEQHKYWVQPGLLTSQSERGMRGKRLLTKRKNRLNLG</sequence>
<protein>
    <recommendedName>
        <fullName evidence="4">RRP15-like protein</fullName>
    </recommendedName>
</protein>
<evidence type="ECO:0008006" key="4">
    <source>
        <dbReference type="Google" id="ProtNLM"/>
    </source>
</evidence>
<accession>A0AAV4CEZ6</accession>
<feature type="region of interest" description="Disordered" evidence="1">
    <location>
        <begin position="35"/>
        <end position="63"/>
    </location>
</feature>
<dbReference type="EMBL" id="BLXT01006199">
    <property type="protein sequence ID" value="GFO29932.1"/>
    <property type="molecule type" value="Genomic_DNA"/>
</dbReference>
<feature type="compositionally biased region" description="Basic and acidic residues" evidence="1">
    <location>
        <begin position="35"/>
        <end position="45"/>
    </location>
</feature>
<evidence type="ECO:0000313" key="3">
    <source>
        <dbReference type="Proteomes" id="UP000735302"/>
    </source>
</evidence>
<reference evidence="2 3" key="1">
    <citation type="journal article" date="2021" name="Elife">
        <title>Chloroplast acquisition without the gene transfer in kleptoplastic sea slugs, Plakobranchus ocellatus.</title>
        <authorList>
            <person name="Maeda T."/>
            <person name="Takahashi S."/>
            <person name="Yoshida T."/>
            <person name="Shimamura S."/>
            <person name="Takaki Y."/>
            <person name="Nagai Y."/>
            <person name="Toyoda A."/>
            <person name="Suzuki Y."/>
            <person name="Arimoto A."/>
            <person name="Ishii H."/>
            <person name="Satoh N."/>
            <person name="Nishiyama T."/>
            <person name="Hasebe M."/>
            <person name="Maruyama T."/>
            <person name="Minagawa J."/>
            <person name="Obokata J."/>
            <person name="Shigenobu S."/>
        </authorList>
    </citation>
    <scope>NUCLEOTIDE SEQUENCE [LARGE SCALE GENOMIC DNA]</scope>
</reference>
<name>A0AAV4CEZ6_9GAST</name>